<dbReference type="EMBL" id="CP157485">
    <property type="protein sequence ID" value="XBO49061.1"/>
    <property type="molecule type" value="Genomic_DNA"/>
</dbReference>
<dbReference type="Pfam" id="PF01531">
    <property type="entry name" value="Glyco_transf_11"/>
    <property type="match status" value="1"/>
</dbReference>
<name>A0AAU7K949_9SPHI</name>
<dbReference type="GO" id="GO:0008107">
    <property type="term" value="F:galactoside 2-alpha-L-fucosyltransferase activity"/>
    <property type="evidence" value="ECO:0007669"/>
    <property type="project" value="InterPro"/>
</dbReference>
<sequence length="280" mass="33431">MIVIELKGGIGNQMFQYAFGKFLSLKYNRPLLLNTSFYTSGRSDRTFDLEIFRIEEYMNAEDVIFNHQWRRDEITFISENSYCFDATNHQHLESDEIYKKLVFVKGYWQSYKYFAPIDDLIKKQFIFKKGLSSIWKNAASEIVNSNSVMIHIRRGDYLQKLDYHGVVSENYIDDGINYCKNNLAAARFYVFSDDIPWCREKLSRYENIRFMDERFYGENNLPYLQLMCQCKHFIMANSSYSWWAAWLGRSKNSIIIYPRKWFAAEHLVINDLTPPDWLSF</sequence>
<dbReference type="RefSeq" id="WP_406826394.1">
    <property type="nucleotide sequence ID" value="NZ_CP157485.1"/>
</dbReference>
<dbReference type="AlphaFoldDB" id="A0AAU7K949"/>
<dbReference type="InterPro" id="IPR002516">
    <property type="entry name" value="Glyco_trans_11"/>
</dbReference>
<keyword evidence="2" id="KW-0808">Transferase</keyword>
<gene>
    <name evidence="3" type="ORF">ABEG20_05525</name>
</gene>
<dbReference type="PANTHER" id="PTHR11927:SF9">
    <property type="entry name" value="L-FUCOSYLTRANSFERASE"/>
    <property type="match status" value="1"/>
</dbReference>
<organism evidence="3">
    <name type="scientific">Pedobacter sp. KACC 23697</name>
    <dbReference type="NCBI Taxonomy" id="3149230"/>
    <lineage>
        <taxon>Bacteria</taxon>
        <taxon>Pseudomonadati</taxon>
        <taxon>Bacteroidota</taxon>
        <taxon>Sphingobacteriia</taxon>
        <taxon>Sphingobacteriales</taxon>
        <taxon>Sphingobacteriaceae</taxon>
        <taxon>Pedobacter</taxon>
    </lineage>
</organism>
<dbReference type="GO" id="GO:0005975">
    <property type="term" value="P:carbohydrate metabolic process"/>
    <property type="evidence" value="ECO:0007669"/>
    <property type="project" value="InterPro"/>
</dbReference>
<protein>
    <submittedName>
        <fullName evidence="3">Alpha-1,2-fucosyltransferase</fullName>
    </submittedName>
</protein>
<proteinExistence type="predicted"/>
<dbReference type="PANTHER" id="PTHR11927">
    <property type="entry name" value="GALACTOSIDE 2-L-FUCOSYLTRANSFERASE"/>
    <property type="match status" value="1"/>
</dbReference>
<accession>A0AAU7K949</accession>
<dbReference type="Gene3D" id="3.40.50.11350">
    <property type="match status" value="1"/>
</dbReference>
<evidence type="ECO:0000256" key="1">
    <source>
        <dbReference type="ARBA" id="ARBA00022676"/>
    </source>
</evidence>
<reference evidence="3" key="1">
    <citation type="submission" date="2024-05" db="EMBL/GenBank/DDBJ databases">
        <authorList>
            <person name="Kim S."/>
            <person name="Heo J."/>
            <person name="Choi H."/>
            <person name="Choi Y."/>
            <person name="Kwon S.-W."/>
            <person name="Kim Y."/>
        </authorList>
    </citation>
    <scope>NUCLEOTIDE SEQUENCE</scope>
    <source>
        <strain evidence="3">KACC 23697</strain>
    </source>
</reference>
<dbReference type="GO" id="GO:0016020">
    <property type="term" value="C:membrane"/>
    <property type="evidence" value="ECO:0007669"/>
    <property type="project" value="InterPro"/>
</dbReference>
<evidence type="ECO:0000256" key="2">
    <source>
        <dbReference type="ARBA" id="ARBA00022679"/>
    </source>
</evidence>
<evidence type="ECO:0000313" key="3">
    <source>
        <dbReference type="EMBL" id="XBO49061.1"/>
    </source>
</evidence>
<keyword evidence="1" id="KW-0328">Glycosyltransferase</keyword>
<dbReference type="CDD" id="cd11301">
    <property type="entry name" value="Fut1_Fut2_like"/>
    <property type="match status" value="1"/>
</dbReference>